<evidence type="ECO:0000256" key="6">
    <source>
        <dbReference type="ARBA" id="ARBA00012728"/>
    </source>
</evidence>
<evidence type="ECO:0000256" key="14">
    <source>
        <dbReference type="RuleBase" id="RU004326"/>
    </source>
</evidence>
<feature type="domain" description="Alpha-D-phosphohexomutase alpha/beta/alpha" evidence="17">
    <location>
        <begin position="209"/>
        <end position="308"/>
    </location>
</feature>
<evidence type="ECO:0000256" key="8">
    <source>
        <dbReference type="ARBA" id="ARBA00022723"/>
    </source>
</evidence>
<comment type="pathway">
    <text evidence="4">Lipid metabolism.</text>
</comment>
<protein>
    <recommendedName>
        <fullName evidence="11">Phosphoglucomutase</fullName>
        <ecNumber evidence="6">5.4.2.2</ecNumber>
    </recommendedName>
    <alternativeName>
        <fullName evidence="13">Alpha-phosphoglucomutase</fullName>
    </alternativeName>
    <alternativeName>
        <fullName evidence="12">Glucose phosphomutase</fullName>
    </alternativeName>
</protein>
<dbReference type="EC" id="5.4.2.2" evidence="6"/>
<evidence type="ECO:0000259" key="17">
    <source>
        <dbReference type="Pfam" id="PF02879"/>
    </source>
</evidence>
<dbReference type="GO" id="GO:0000287">
    <property type="term" value="F:magnesium ion binding"/>
    <property type="evidence" value="ECO:0007669"/>
    <property type="project" value="InterPro"/>
</dbReference>
<comment type="catalytic activity">
    <reaction evidence="1">
        <text>alpha-D-glucose 1-phosphate = alpha-D-glucose 6-phosphate</text>
        <dbReference type="Rhea" id="RHEA:23536"/>
        <dbReference type="ChEBI" id="CHEBI:58225"/>
        <dbReference type="ChEBI" id="CHEBI:58601"/>
        <dbReference type="EC" id="5.4.2.2"/>
    </reaction>
</comment>
<dbReference type="InterPro" id="IPR005844">
    <property type="entry name" value="A-D-PHexomutase_a/b/a-I"/>
</dbReference>
<evidence type="ECO:0000256" key="5">
    <source>
        <dbReference type="ARBA" id="ARBA00010231"/>
    </source>
</evidence>
<gene>
    <name evidence="19" type="ORF">B2M23_05965</name>
</gene>
<evidence type="ECO:0000313" key="19">
    <source>
        <dbReference type="EMBL" id="ARD65114.1"/>
    </source>
</evidence>
<comment type="cofactor">
    <cofactor evidence="2">
        <name>Mg(2+)</name>
        <dbReference type="ChEBI" id="CHEBI:18420"/>
    </cofactor>
</comment>
<dbReference type="GeneID" id="68364970"/>
<dbReference type="SUPFAM" id="SSF53738">
    <property type="entry name" value="Phosphoglucomutase, first 3 domains"/>
    <property type="match status" value="3"/>
</dbReference>
<comment type="similarity">
    <text evidence="5 14">Belongs to the phosphohexose mutase family.</text>
</comment>
<feature type="domain" description="Alpha-D-phosphohexomutase alpha/beta/alpha" evidence="18">
    <location>
        <begin position="321"/>
        <end position="444"/>
    </location>
</feature>
<dbReference type="KEGG" id="elim:B2M23_05965"/>
<dbReference type="GO" id="GO:0008973">
    <property type="term" value="F:phosphopentomutase activity"/>
    <property type="evidence" value="ECO:0007669"/>
    <property type="project" value="TreeGrafter"/>
</dbReference>
<dbReference type="CDD" id="cd05799">
    <property type="entry name" value="PGM2"/>
    <property type="match status" value="1"/>
</dbReference>
<evidence type="ECO:0000259" key="18">
    <source>
        <dbReference type="Pfam" id="PF02880"/>
    </source>
</evidence>
<evidence type="ECO:0000313" key="20">
    <source>
        <dbReference type="Proteomes" id="UP000192391"/>
    </source>
</evidence>
<evidence type="ECO:0000256" key="9">
    <source>
        <dbReference type="ARBA" id="ARBA00022842"/>
    </source>
</evidence>
<dbReference type="PANTHER" id="PTHR45745:SF1">
    <property type="entry name" value="PHOSPHOGLUCOMUTASE 2B-RELATED"/>
    <property type="match status" value="1"/>
</dbReference>
<dbReference type="InterPro" id="IPR005846">
    <property type="entry name" value="A-D-PHexomutase_a/b/a-III"/>
</dbReference>
<evidence type="ECO:0000256" key="2">
    <source>
        <dbReference type="ARBA" id="ARBA00001946"/>
    </source>
</evidence>
<dbReference type="PROSITE" id="PS00710">
    <property type="entry name" value="PGM_PMM"/>
    <property type="match status" value="1"/>
</dbReference>
<dbReference type="InterPro" id="IPR005841">
    <property type="entry name" value="Alpha-D-phosphohexomutase_SF"/>
</dbReference>
<dbReference type="GO" id="GO:0005975">
    <property type="term" value="P:carbohydrate metabolic process"/>
    <property type="evidence" value="ECO:0007669"/>
    <property type="project" value="InterPro"/>
</dbReference>
<dbReference type="Proteomes" id="UP000192391">
    <property type="component" value="Chromosome"/>
</dbReference>
<dbReference type="InterPro" id="IPR036900">
    <property type="entry name" value="A-D-PHexomutase_C_sf"/>
</dbReference>
<dbReference type="PRINTS" id="PR00509">
    <property type="entry name" value="PGMPMM"/>
</dbReference>
<keyword evidence="9 14" id="KW-0460">Magnesium</keyword>
<evidence type="ECO:0000256" key="1">
    <source>
        <dbReference type="ARBA" id="ARBA00000443"/>
    </source>
</evidence>
<dbReference type="Gene3D" id="3.40.120.10">
    <property type="entry name" value="Alpha-D-Glucose-1,6-Bisphosphate, subunit A, domain 3"/>
    <property type="match status" value="3"/>
</dbReference>
<dbReference type="InterPro" id="IPR005843">
    <property type="entry name" value="A-D-PHexomutase_C"/>
</dbReference>
<dbReference type="InterPro" id="IPR005845">
    <property type="entry name" value="A-D-PHexomutase_a/b/a-II"/>
</dbReference>
<keyword evidence="8 14" id="KW-0479">Metal-binding</keyword>
<dbReference type="RefSeq" id="WP_013382370.1">
    <property type="nucleotide sequence ID" value="NZ_CP019962.1"/>
</dbReference>
<evidence type="ECO:0000256" key="11">
    <source>
        <dbReference type="ARBA" id="ARBA00039995"/>
    </source>
</evidence>
<dbReference type="PANTHER" id="PTHR45745">
    <property type="entry name" value="PHOSPHOMANNOMUTASE 45A"/>
    <property type="match status" value="1"/>
</dbReference>
<evidence type="ECO:0000256" key="10">
    <source>
        <dbReference type="ARBA" id="ARBA00023235"/>
    </source>
</evidence>
<dbReference type="AlphaFoldDB" id="A0AAC9W2L6"/>
<dbReference type="Pfam" id="PF02880">
    <property type="entry name" value="PGM_PMM_III"/>
    <property type="match status" value="1"/>
</dbReference>
<dbReference type="InterPro" id="IPR016055">
    <property type="entry name" value="A-D-PHexomutase_a/b/a-I/II/III"/>
</dbReference>
<dbReference type="GO" id="GO:0004614">
    <property type="term" value="F:phosphoglucomutase activity"/>
    <property type="evidence" value="ECO:0007669"/>
    <property type="project" value="UniProtKB-EC"/>
</dbReference>
<evidence type="ECO:0000256" key="4">
    <source>
        <dbReference type="ARBA" id="ARBA00005189"/>
    </source>
</evidence>
<proteinExistence type="inferred from homology"/>
<dbReference type="SUPFAM" id="SSF55957">
    <property type="entry name" value="Phosphoglucomutase, C-terminal domain"/>
    <property type="match status" value="1"/>
</dbReference>
<accession>A0AAC9W2L6</accession>
<dbReference type="EMBL" id="CP019962">
    <property type="protein sequence ID" value="ARD65114.1"/>
    <property type="molecule type" value="Genomic_DNA"/>
</dbReference>
<evidence type="ECO:0000259" key="16">
    <source>
        <dbReference type="Pfam" id="PF02878"/>
    </source>
</evidence>
<sequence length="567" mass="62498">MGYKEVYQLWKDYPELNADLRAELETMTDEGEIEDRFYQDLEFGTGGMRGKIGAGINRMNVYIVAKATYGLGKYLLGADPKNAEKGVAIAFDSRNKSAEFAQTAARVLASMGVQAYLFESLRPTPVLSFTVRHVGAAGGIVITASHNPKEYNGYKVYGPDGGQMVSPAADELVAEIEKIDNYFDIPLANMQTAVEDGMIQIIGREVDDAYAAAVENVVKANPGSDLKVIYTPIHGSGNVPVRRVLDDLGYKNVTVVAEQEQPDGSFPTVSYPNPEERSVFNIAMEMPEARDVDIIIGTDPDCDRVGVVGRNAEGEFVVFTGNQTGALLVDYFLKTRTGLPDNKVVIKTIVTSELGGIVAKSHGAEVVDVLTGFKYIGEHMTEYEATGEKTFAFGYEESYGYLAGNYARDKDAVLASALVCEMADYYKKQGMTLYDALEGLYQKFGYFIEGIQSMTLEGIEGKKQIANIMEKFRANHFNTFADEKLVTYNDYQSKESLDLAGGEKSAIDLPKSNVLKFVFNENSWYALRPSGTEPKLKVYYSVTGRSRESAEEKMEILRKAVNEIIEA</sequence>
<evidence type="ECO:0000256" key="7">
    <source>
        <dbReference type="ARBA" id="ARBA00022553"/>
    </source>
</evidence>
<dbReference type="InterPro" id="IPR016066">
    <property type="entry name" value="A-D-PHexomutase_CS"/>
</dbReference>
<feature type="domain" description="Alpha-D-phosphohexomutase C-terminal" evidence="15">
    <location>
        <begin position="516"/>
        <end position="556"/>
    </location>
</feature>
<dbReference type="GO" id="GO:0006166">
    <property type="term" value="P:purine ribonucleoside salvage"/>
    <property type="evidence" value="ECO:0007669"/>
    <property type="project" value="TreeGrafter"/>
</dbReference>
<dbReference type="Pfam" id="PF02878">
    <property type="entry name" value="PGM_PMM_I"/>
    <property type="match status" value="1"/>
</dbReference>
<evidence type="ECO:0000256" key="3">
    <source>
        <dbReference type="ARBA" id="ARBA00005164"/>
    </source>
</evidence>
<evidence type="ECO:0000256" key="13">
    <source>
        <dbReference type="ARBA" id="ARBA00041467"/>
    </source>
</evidence>
<dbReference type="Pfam" id="PF02879">
    <property type="entry name" value="PGM_PMM_II"/>
    <property type="match status" value="1"/>
</dbReference>
<keyword evidence="7" id="KW-0597">Phosphoprotein</keyword>
<feature type="domain" description="Alpha-D-phosphohexomutase alpha/beta/alpha" evidence="16">
    <location>
        <begin position="42"/>
        <end position="182"/>
    </location>
</feature>
<dbReference type="Gene3D" id="3.30.310.50">
    <property type="entry name" value="Alpha-D-phosphohexomutase, C-terminal domain"/>
    <property type="match status" value="1"/>
</dbReference>
<dbReference type="Pfam" id="PF00408">
    <property type="entry name" value="PGM_PMM_IV"/>
    <property type="match status" value="1"/>
</dbReference>
<evidence type="ECO:0000256" key="12">
    <source>
        <dbReference type="ARBA" id="ARBA00041398"/>
    </source>
</evidence>
<comment type="pathway">
    <text evidence="3">Glycolipid metabolism; diglucosyl-diacylglycerol biosynthesis.</text>
</comment>
<organism evidence="19 20">
    <name type="scientific">Eubacterium limosum</name>
    <dbReference type="NCBI Taxonomy" id="1736"/>
    <lineage>
        <taxon>Bacteria</taxon>
        <taxon>Bacillati</taxon>
        <taxon>Bacillota</taxon>
        <taxon>Clostridia</taxon>
        <taxon>Eubacteriales</taxon>
        <taxon>Eubacteriaceae</taxon>
        <taxon>Eubacterium</taxon>
    </lineage>
</organism>
<evidence type="ECO:0000259" key="15">
    <source>
        <dbReference type="Pfam" id="PF00408"/>
    </source>
</evidence>
<keyword evidence="10" id="KW-0413">Isomerase</keyword>
<name>A0AAC9W2L6_EUBLI</name>
<reference evidence="20" key="1">
    <citation type="journal article" date="2017" name="Sci. Rep.">
        <title>Determination of the Genome and Primary Transcriptome of Syngas Fermenting Eubacterium limosum ATCC 8486.</title>
        <authorList>
            <person name="Song Y."/>
            <person name="Shin J."/>
            <person name="Jeong Y."/>
            <person name="Jin S."/>
            <person name="Lee J.K."/>
            <person name="Kim D.R."/>
            <person name="Kim S.C."/>
            <person name="Cho S."/>
            <person name="Cho B.K."/>
        </authorList>
    </citation>
    <scope>NUCLEOTIDE SEQUENCE [LARGE SCALE GENOMIC DNA]</scope>
    <source>
        <strain evidence="20">ATCC 8486</strain>
    </source>
</reference>